<evidence type="ECO:0000313" key="2">
    <source>
        <dbReference type="EMBL" id="GJT38836.1"/>
    </source>
</evidence>
<evidence type="ECO:0000256" key="1">
    <source>
        <dbReference type="SAM" id="MobiDB-lite"/>
    </source>
</evidence>
<sequence length="341" mass="38521">MDNTRAQQKTLDDELVAPTNRLKMGKSNLRLSSILKSKEPTLQVALHALKLTPFYNAFEISADVPKLYMQEFWMYAQDLPNSLVRLFEETPTKEEILSFIRDLGHTGEIKFLSDVNVNHMHQPWRSFAAIINKCLSGKTTALESLRLSRTPKPKSTKKKVDSESSVKMKLTQASKGKRIKTLATKKSLIQTHNSHASGSGADEGTGSIPGVPDVPTYKSDDEQISWKSSEEEDDEEVNVSKDNDNDADNDDDIDKDDEDDDADNQDDEIPDDANQDDDDDDEQTYSDNDGDDFVHPKLSTHDDEARQDDEVNEEESDEERSNEDSDEEVQGENIEEEEMDE</sequence>
<dbReference type="Proteomes" id="UP001151760">
    <property type="component" value="Unassembled WGS sequence"/>
</dbReference>
<feature type="region of interest" description="Disordered" evidence="1">
    <location>
        <begin position="149"/>
        <end position="341"/>
    </location>
</feature>
<gene>
    <name evidence="2" type="ORF">Tco_0938701</name>
</gene>
<organism evidence="2 3">
    <name type="scientific">Tanacetum coccineum</name>
    <dbReference type="NCBI Taxonomy" id="301880"/>
    <lineage>
        <taxon>Eukaryota</taxon>
        <taxon>Viridiplantae</taxon>
        <taxon>Streptophyta</taxon>
        <taxon>Embryophyta</taxon>
        <taxon>Tracheophyta</taxon>
        <taxon>Spermatophyta</taxon>
        <taxon>Magnoliopsida</taxon>
        <taxon>eudicotyledons</taxon>
        <taxon>Gunneridae</taxon>
        <taxon>Pentapetalae</taxon>
        <taxon>asterids</taxon>
        <taxon>campanulids</taxon>
        <taxon>Asterales</taxon>
        <taxon>Asteraceae</taxon>
        <taxon>Asteroideae</taxon>
        <taxon>Anthemideae</taxon>
        <taxon>Anthemidinae</taxon>
        <taxon>Tanacetum</taxon>
    </lineage>
</organism>
<name>A0ABQ5DKN9_9ASTR</name>
<proteinExistence type="predicted"/>
<comment type="caution">
    <text evidence="2">The sequence shown here is derived from an EMBL/GenBank/DDBJ whole genome shotgun (WGS) entry which is preliminary data.</text>
</comment>
<reference evidence="2" key="1">
    <citation type="journal article" date="2022" name="Int. J. Mol. Sci.">
        <title>Draft Genome of Tanacetum Coccineum: Genomic Comparison of Closely Related Tanacetum-Family Plants.</title>
        <authorList>
            <person name="Yamashiro T."/>
            <person name="Shiraishi A."/>
            <person name="Nakayama K."/>
            <person name="Satake H."/>
        </authorList>
    </citation>
    <scope>NUCLEOTIDE SEQUENCE</scope>
</reference>
<reference evidence="2" key="2">
    <citation type="submission" date="2022-01" db="EMBL/GenBank/DDBJ databases">
        <authorList>
            <person name="Yamashiro T."/>
            <person name="Shiraishi A."/>
            <person name="Satake H."/>
            <person name="Nakayama K."/>
        </authorList>
    </citation>
    <scope>NUCLEOTIDE SEQUENCE</scope>
</reference>
<dbReference type="EMBL" id="BQNB010015336">
    <property type="protein sequence ID" value="GJT38836.1"/>
    <property type="molecule type" value="Genomic_DNA"/>
</dbReference>
<feature type="compositionally biased region" description="Acidic residues" evidence="1">
    <location>
        <begin position="245"/>
        <end position="291"/>
    </location>
</feature>
<keyword evidence="3" id="KW-1185">Reference proteome</keyword>
<feature type="compositionally biased region" description="Polar residues" evidence="1">
    <location>
        <begin position="187"/>
        <end position="197"/>
    </location>
</feature>
<feature type="compositionally biased region" description="Basic and acidic residues" evidence="1">
    <location>
        <begin position="292"/>
        <end position="304"/>
    </location>
</feature>
<protein>
    <submittedName>
        <fullName evidence="2">Uncharacterized protein</fullName>
    </submittedName>
</protein>
<feature type="compositionally biased region" description="Acidic residues" evidence="1">
    <location>
        <begin position="305"/>
        <end position="341"/>
    </location>
</feature>
<evidence type="ECO:0000313" key="3">
    <source>
        <dbReference type="Proteomes" id="UP001151760"/>
    </source>
</evidence>
<accession>A0ABQ5DKN9</accession>